<name>A0A0B1P5N3_UNCNE</name>
<proteinExistence type="predicted"/>
<gene>
    <name evidence="1" type="ORF">EV44_g5932</name>
</gene>
<evidence type="ECO:0000313" key="1">
    <source>
        <dbReference type="EMBL" id="KHJ32640.1"/>
    </source>
</evidence>
<dbReference type="HOGENOM" id="CLU_1120814_0_0_1"/>
<sequence>MNETELAAVDNMDLTPLDLSIYTNTVHFDRAATFIMSRVHTKYQTNHAVGGNPIQASVAASVRAYYEVSGATSRSNDAKELLDAVVKGIYWATHPVNEALLLPSVIRNTRIDGAYVPRDGPAPQYLPTEEYFDIRANTAPAGTHHFLVAAAAIKALKPFGLLALLPEPARLQEIEDGLALIETYGAALHPAARHWGLNKQSVSQKTVEPLCADQGYAVKKTVEEQLIKGVPYPEEGGPTEWRLENSRR</sequence>
<protein>
    <submittedName>
        <fullName evidence="1">Putative effector protein</fullName>
    </submittedName>
</protein>
<dbReference type="EMBL" id="JNVN01001927">
    <property type="protein sequence ID" value="KHJ32640.1"/>
    <property type="molecule type" value="Genomic_DNA"/>
</dbReference>
<evidence type="ECO:0000313" key="2">
    <source>
        <dbReference type="Proteomes" id="UP000030854"/>
    </source>
</evidence>
<keyword evidence="2" id="KW-1185">Reference proteome</keyword>
<dbReference type="AlphaFoldDB" id="A0A0B1P5N3"/>
<reference evidence="1 2" key="1">
    <citation type="journal article" date="2014" name="BMC Genomics">
        <title>Adaptive genomic structural variation in the grape powdery mildew pathogen, Erysiphe necator.</title>
        <authorList>
            <person name="Jones L."/>
            <person name="Riaz S."/>
            <person name="Morales-Cruz A."/>
            <person name="Amrine K.C."/>
            <person name="McGuire B."/>
            <person name="Gubler W.D."/>
            <person name="Walker M.A."/>
            <person name="Cantu D."/>
        </authorList>
    </citation>
    <scope>NUCLEOTIDE SEQUENCE [LARGE SCALE GENOMIC DNA]</scope>
    <source>
        <strain evidence="2">c</strain>
    </source>
</reference>
<dbReference type="Proteomes" id="UP000030854">
    <property type="component" value="Unassembled WGS sequence"/>
</dbReference>
<accession>A0A0B1P5N3</accession>
<comment type="caution">
    <text evidence="1">The sequence shown here is derived from an EMBL/GenBank/DDBJ whole genome shotgun (WGS) entry which is preliminary data.</text>
</comment>
<organism evidence="1 2">
    <name type="scientific">Uncinula necator</name>
    <name type="common">Grape powdery mildew</name>
    <dbReference type="NCBI Taxonomy" id="52586"/>
    <lineage>
        <taxon>Eukaryota</taxon>
        <taxon>Fungi</taxon>
        <taxon>Dikarya</taxon>
        <taxon>Ascomycota</taxon>
        <taxon>Pezizomycotina</taxon>
        <taxon>Leotiomycetes</taxon>
        <taxon>Erysiphales</taxon>
        <taxon>Erysiphaceae</taxon>
        <taxon>Erysiphe</taxon>
    </lineage>
</organism>